<accession>A0ABR7GH83</accession>
<keyword evidence="15" id="KW-1185">Reference proteome</keyword>
<gene>
    <name evidence="9 14" type="primary">secD</name>
    <name evidence="10" type="synonym">secF</name>
    <name evidence="14" type="ORF">H8R94_09400</name>
</gene>
<keyword evidence="4 9" id="KW-0812">Transmembrane</keyword>
<feature type="transmembrane region" description="Helical" evidence="9">
    <location>
        <begin position="616"/>
        <end position="638"/>
    </location>
</feature>
<keyword evidence="2 9" id="KW-0813">Transport</keyword>
<keyword evidence="6 9" id="KW-1133">Transmembrane helix</keyword>
<feature type="domain" description="Protein translocase subunit SecDF P1" evidence="12">
    <location>
        <begin position="71"/>
        <end position="129"/>
    </location>
</feature>
<evidence type="ECO:0000256" key="6">
    <source>
        <dbReference type="ARBA" id="ARBA00022989"/>
    </source>
</evidence>
<sequence length="760" mass="81092">MKRLKKGQGVAWLVVLLACIVGFGYLAWNIVTATVSGKDDFDIRLGLDLAGGVSITYQVVGDTPSSEDLNDTVTKLQKRIENELGSDSSTTEASVYPVGDDRITVEIPGVKDANALLAELGTPGSIYFIAQTDAAGNQNYSYDSTTGGYKLNYDLNDLIANGSVILQGSDVKNATATNQQNQTTGATEPVVSISLTDAGTKAFADATTTAYARGESIGIYYDGQFVSVPKVNAAITDGKCVIEGMSDFDEADSLASYIRIGGLNLELEELQSEVVGAQLGSSALSTSLLAAAIGLIIVMIFLMIMYRVPGVAASLALALYTGLMLFILWAFDITLTLPGIAGIILSIGMAVDANVIIFARIREEIAAGKSVIAAIEIGFKKALSAIVDGNVTTLIAAAVLGVLGSGTVKGFAITLALGVVLSMFTALVITRILMNALYAVGLRDQKFYGKAKAMKNINFMSKKAVFFACSILVICVGFVGMGVHGAKGDKALNYSLEFLGGTSTTVEFNEAYTLAQADDEIVPKIAEVIGNNDVQTQVVDNTNQIIFKTRSLDLEQREALNTMLENDYGVDESAITSSNIGSTISGEMRSQSLLAVIVAAFFMLLYIWFRFKDIRFASSAIIALIHDVLVVLALYAVARISVGSAFIACMLTVIGYSVNDTIVIFDRIRENKKVLRDETPESLQTLANESITQTLSRSISTSFTTVVMVLMLLILGVTSIREFALPLLVGIVCGTYSSICIATELWYVMKVHIKGKKKAN</sequence>
<evidence type="ECO:0000256" key="10">
    <source>
        <dbReference type="HAMAP-Rule" id="MF_01464"/>
    </source>
</evidence>
<dbReference type="InterPro" id="IPR048634">
    <property type="entry name" value="SecD_SecF_C"/>
</dbReference>
<feature type="transmembrane region" description="Helical" evidence="9">
    <location>
        <begin position="644"/>
        <end position="665"/>
    </location>
</feature>
<dbReference type="HAMAP" id="MF_01464_B">
    <property type="entry name" value="SecF_B"/>
    <property type="match status" value="1"/>
</dbReference>
<feature type="transmembrane region" description="Helical" evidence="9">
    <location>
        <begin position="9"/>
        <end position="28"/>
    </location>
</feature>
<keyword evidence="3 9" id="KW-1003">Cell membrane</keyword>
<keyword evidence="7 9" id="KW-0811">Translocation</keyword>
<comment type="subunit">
    <text evidence="10">Forms a complex with SecD. Part of the essential Sec protein translocation apparatus which comprises SecA, SecYEG and auxiliary proteins SecDF. Other proteins may also be involved.</text>
</comment>
<feature type="transmembrane region" description="Helical" evidence="9">
    <location>
        <begin position="311"/>
        <end position="331"/>
    </location>
</feature>
<dbReference type="PANTHER" id="PTHR30081:SF1">
    <property type="entry name" value="PROTEIN TRANSLOCASE SUBUNIT SECD"/>
    <property type="match status" value="1"/>
</dbReference>
<evidence type="ECO:0000256" key="4">
    <source>
        <dbReference type="ARBA" id="ARBA00022692"/>
    </source>
</evidence>
<dbReference type="InterPro" id="IPR005665">
    <property type="entry name" value="SecF_bac"/>
</dbReference>
<evidence type="ECO:0000259" key="11">
    <source>
        <dbReference type="Pfam" id="PF02355"/>
    </source>
</evidence>
<comment type="caution">
    <text evidence="9">Lacks conserved residue(s) required for the propagation of feature annotation.</text>
</comment>
<evidence type="ECO:0000256" key="9">
    <source>
        <dbReference type="HAMAP-Rule" id="MF_01463"/>
    </source>
</evidence>
<dbReference type="NCBIfam" id="TIGR00966">
    <property type="entry name" value="transloc_SecF"/>
    <property type="match status" value="1"/>
</dbReference>
<evidence type="ECO:0000256" key="8">
    <source>
        <dbReference type="ARBA" id="ARBA00023136"/>
    </source>
</evidence>
<organism evidence="14 15">
    <name type="scientific">Roseburia lenta</name>
    <dbReference type="NCBI Taxonomy" id="2763061"/>
    <lineage>
        <taxon>Bacteria</taxon>
        <taxon>Bacillati</taxon>
        <taxon>Bacillota</taxon>
        <taxon>Clostridia</taxon>
        <taxon>Lachnospirales</taxon>
        <taxon>Lachnospiraceae</taxon>
        <taxon>Roseburia</taxon>
    </lineage>
</organism>
<protein>
    <recommendedName>
        <fullName evidence="9 10">Multifunctional fusion protein</fullName>
    </recommendedName>
    <domain>
        <recommendedName>
            <fullName evidence="9">Protein translocase subunit SecD</fullName>
        </recommendedName>
    </domain>
    <domain>
        <recommendedName>
            <fullName evidence="10">Protein-export membrane protein SecF</fullName>
        </recommendedName>
    </domain>
</protein>
<comment type="similarity">
    <text evidence="10">Belongs to the SecD/SecF family. SecF subfamily.</text>
</comment>
<dbReference type="Pfam" id="PF22599">
    <property type="entry name" value="SecDF_P1_head"/>
    <property type="match status" value="1"/>
</dbReference>
<feature type="transmembrane region" description="Helical" evidence="9">
    <location>
        <begin position="283"/>
        <end position="304"/>
    </location>
</feature>
<name>A0ABR7GH83_9FIRM</name>
<dbReference type="EMBL" id="JACOPG010000003">
    <property type="protein sequence ID" value="MBC5686813.1"/>
    <property type="molecule type" value="Genomic_DNA"/>
</dbReference>
<feature type="transmembrane region" description="Helical" evidence="9">
    <location>
        <begin position="592"/>
        <end position="609"/>
    </location>
</feature>
<comment type="subcellular location">
    <subcellularLocation>
        <location evidence="1 9">Cell membrane</location>
        <topology evidence="1 9">Multi-pass membrane protein</topology>
    </subcellularLocation>
</comment>
<dbReference type="PRINTS" id="PR01755">
    <property type="entry name" value="SECFTRNLCASE"/>
</dbReference>
<dbReference type="HAMAP" id="MF_01463_B">
    <property type="entry name" value="SecD_B"/>
    <property type="match status" value="1"/>
</dbReference>
<dbReference type="InterPro" id="IPR005791">
    <property type="entry name" value="SecD"/>
</dbReference>
<comment type="subunit">
    <text evidence="9">Forms a complex with SecF. Part of the essential Sec protein translocation apparatus which comprises SecA, SecYEG and auxiliary proteins SecDF. Other proteins may also be involved.</text>
</comment>
<dbReference type="InterPro" id="IPR022646">
    <property type="entry name" value="SecD/SecF_CS"/>
</dbReference>
<comment type="similarity">
    <text evidence="9">Belongs to the SecD/SecF family. SecD subfamily.</text>
</comment>
<keyword evidence="5 9" id="KW-0653">Protein transport</keyword>
<evidence type="ECO:0000256" key="7">
    <source>
        <dbReference type="ARBA" id="ARBA00023010"/>
    </source>
</evidence>
<dbReference type="InterPro" id="IPR055344">
    <property type="entry name" value="SecD_SecF_C_bact"/>
</dbReference>
<evidence type="ECO:0000256" key="2">
    <source>
        <dbReference type="ARBA" id="ARBA00022448"/>
    </source>
</evidence>
<evidence type="ECO:0000259" key="13">
    <source>
        <dbReference type="Pfam" id="PF22599"/>
    </source>
</evidence>
<comment type="function">
    <text evidence="9">Part of the Sec protein translocase complex. Interacts with the SecYEG preprotein conducting channel. SecDF uses the proton motive force (PMF) to complete protein translocation after the ATP-dependent function of SecA.</text>
</comment>
<dbReference type="NCBIfam" id="TIGR00916">
    <property type="entry name" value="2A0604s01"/>
    <property type="match status" value="2"/>
</dbReference>
<feature type="transmembrane region" description="Helical" evidence="9">
    <location>
        <begin position="464"/>
        <end position="486"/>
    </location>
</feature>
<dbReference type="PROSITE" id="PS51257">
    <property type="entry name" value="PROKAR_LIPOPROTEIN"/>
    <property type="match status" value="1"/>
</dbReference>
<feature type="transmembrane region" description="Helical" evidence="9">
    <location>
        <begin position="699"/>
        <end position="717"/>
    </location>
</feature>
<dbReference type="Pfam" id="PF21760">
    <property type="entry name" value="SecD_1st"/>
    <property type="match status" value="1"/>
</dbReference>
<feature type="domain" description="Protein export membrane protein SecD/SecF C-terminal" evidence="11">
    <location>
        <begin position="266"/>
        <end position="434"/>
    </location>
</feature>
<feature type="transmembrane region" description="Helical" evidence="9">
    <location>
        <begin position="410"/>
        <end position="443"/>
    </location>
</feature>
<dbReference type="InterPro" id="IPR048631">
    <property type="entry name" value="SecD_1st"/>
</dbReference>
<evidence type="ECO:0000313" key="15">
    <source>
        <dbReference type="Proteomes" id="UP000643810"/>
    </source>
</evidence>
<dbReference type="InterPro" id="IPR022813">
    <property type="entry name" value="SecD/SecF_arch_bac"/>
</dbReference>
<proteinExistence type="inferred from homology"/>
<evidence type="ECO:0000256" key="5">
    <source>
        <dbReference type="ARBA" id="ARBA00022927"/>
    </source>
</evidence>
<dbReference type="RefSeq" id="WP_186854499.1">
    <property type="nucleotide sequence ID" value="NZ_JACOPG010000003.1"/>
</dbReference>
<dbReference type="NCBIfam" id="TIGR01129">
    <property type="entry name" value="secD"/>
    <property type="match status" value="1"/>
</dbReference>
<evidence type="ECO:0000256" key="1">
    <source>
        <dbReference type="ARBA" id="ARBA00004651"/>
    </source>
</evidence>
<evidence type="ECO:0000313" key="14">
    <source>
        <dbReference type="EMBL" id="MBC5686813.1"/>
    </source>
</evidence>
<dbReference type="Proteomes" id="UP000643810">
    <property type="component" value="Unassembled WGS sequence"/>
</dbReference>
<feature type="transmembrane region" description="Helical" evidence="9">
    <location>
        <begin position="382"/>
        <end position="404"/>
    </location>
</feature>
<dbReference type="InterPro" id="IPR022645">
    <property type="entry name" value="SecD/SecF_bac"/>
</dbReference>
<evidence type="ECO:0000256" key="3">
    <source>
        <dbReference type="ARBA" id="ARBA00022475"/>
    </source>
</evidence>
<dbReference type="SUPFAM" id="SSF82866">
    <property type="entry name" value="Multidrug efflux transporter AcrB transmembrane domain"/>
    <property type="match status" value="2"/>
</dbReference>
<evidence type="ECO:0000259" key="12">
    <source>
        <dbReference type="Pfam" id="PF21760"/>
    </source>
</evidence>
<feature type="domain" description="Protein export membrane protein SecD/SecF C-terminal" evidence="11">
    <location>
        <begin position="568"/>
        <end position="750"/>
    </location>
</feature>
<keyword evidence="8 9" id="KW-0472">Membrane</keyword>
<feature type="transmembrane region" description="Helical" evidence="9">
    <location>
        <begin position="337"/>
        <end position="361"/>
    </location>
</feature>
<feature type="transmembrane region" description="Helical" evidence="9">
    <location>
        <begin position="723"/>
        <end position="748"/>
    </location>
</feature>
<dbReference type="Gene3D" id="3.30.1360.200">
    <property type="match status" value="1"/>
</dbReference>
<dbReference type="PANTHER" id="PTHR30081">
    <property type="entry name" value="PROTEIN-EXPORT MEMBRANE PROTEIN SEC"/>
    <property type="match status" value="1"/>
</dbReference>
<dbReference type="Pfam" id="PF07549">
    <property type="entry name" value="Sec_GG"/>
    <property type="match status" value="1"/>
</dbReference>
<dbReference type="Gene3D" id="1.20.1640.10">
    <property type="entry name" value="Multidrug efflux transporter AcrB transmembrane domain"/>
    <property type="match status" value="2"/>
</dbReference>
<dbReference type="Pfam" id="PF02355">
    <property type="entry name" value="SecD_SecF_C"/>
    <property type="match status" value="2"/>
</dbReference>
<reference evidence="14 15" key="1">
    <citation type="submission" date="2020-08" db="EMBL/GenBank/DDBJ databases">
        <title>Genome public.</title>
        <authorList>
            <person name="Liu C."/>
            <person name="Sun Q."/>
        </authorList>
    </citation>
    <scope>NUCLEOTIDE SEQUENCE [LARGE SCALE GENOMIC DNA]</scope>
    <source>
        <strain evidence="14 15">NSJ-9</strain>
    </source>
</reference>
<dbReference type="Gene3D" id="3.30.70.3400">
    <property type="match status" value="1"/>
</dbReference>
<dbReference type="InterPro" id="IPR054384">
    <property type="entry name" value="SecDF_P1_head"/>
</dbReference>
<comment type="caution">
    <text evidence="14">The sequence shown here is derived from an EMBL/GenBank/DDBJ whole genome shotgun (WGS) entry which is preliminary data.</text>
</comment>
<feature type="domain" description="SecDF P1 head subdomain" evidence="13">
    <location>
        <begin position="160"/>
        <end position="264"/>
    </location>
</feature>